<dbReference type="CDD" id="cd06261">
    <property type="entry name" value="TM_PBP2"/>
    <property type="match status" value="1"/>
</dbReference>
<dbReference type="Gene3D" id="1.10.3720.10">
    <property type="entry name" value="MetI-like"/>
    <property type="match status" value="1"/>
</dbReference>
<keyword evidence="2 7" id="KW-0813">Transport</keyword>
<feature type="transmembrane region" description="Helical" evidence="7">
    <location>
        <begin position="12"/>
        <end position="32"/>
    </location>
</feature>
<evidence type="ECO:0000256" key="5">
    <source>
        <dbReference type="ARBA" id="ARBA00022989"/>
    </source>
</evidence>
<dbReference type="GO" id="GO:0055085">
    <property type="term" value="P:transmembrane transport"/>
    <property type="evidence" value="ECO:0007669"/>
    <property type="project" value="InterPro"/>
</dbReference>
<gene>
    <name evidence="9" type="ORF">HF295_08175</name>
</gene>
<evidence type="ECO:0000256" key="3">
    <source>
        <dbReference type="ARBA" id="ARBA00022475"/>
    </source>
</evidence>
<proteinExistence type="inferred from homology"/>
<keyword evidence="5 7" id="KW-1133">Transmembrane helix</keyword>
<feature type="transmembrane region" description="Helical" evidence="7">
    <location>
        <begin position="117"/>
        <end position="144"/>
    </location>
</feature>
<evidence type="ECO:0000313" key="9">
    <source>
        <dbReference type="EMBL" id="QLY40833.1"/>
    </source>
</evidence>
<feature type="domain" description="ABC transmembrane type-1" evidence="8">
    <location>
        <begin position="82"/>
        <end position="295"/>
    </location>
</feature>
<dbReference type="SUPFAM" id="SSF161098">
    <property type="entry name" value="MetI-like"/>
    <property type="match status" value="1"/>
</dbReference>
<evidence type="ECO:0000256" key="6">
    <source>
        <dbReference type="ARBA" id="ARBA00023136"/>
    </source>
</evidence>
<keyword evidence="6 7" id="KW-0472">Membrane</keyword>
<sequence>MFIYVIKRILSIVVAMLIVMTALYVLLAAAMYEFWTTQPFDQNINIAWDSYKEYFYNIIHYFDFGKSNITHQDVWPLVWPKFKLSMMYNGIALILFVPIGIYLGIKAALHKNKTIDVIVSSFAMIFNSIPAFLLIFFLVVFVGYGLNIFPPIAPAYSAPLGKQLLGLVIPVFALVVGPIGKIAQLTRGEIVEMMSSDHFLLAKTKGLTTKQAIYRHGFREAMTSVIPEIIPTFMLMIGFSFVVETTYNIFGVSKLLLDSLIVPGEYYSELHIDVNVVVVIGVLLYGTILIASLISDIVLTLVDPRIHMIKKKDKSSIE</sequence>
<protein>
    <submittedName>
        <fullName evidence="9">ABC transporter permease</fullName>
    </submittedName>
</protein>
<dbReference type="RefSeq" id="WP_312031682.1">
    <property type="nucleotide sequence ID" value="NZ_CP051151.1"/>
</dbReference>
<dbReference type="Proteomes" id="UP000512167">
    <property type="component" value="Chromosome"/>
</dbReference>
<dbReference type="KEGG" id="tbk:HF295_08175"/>
<keyword evidence="4 7" id="KW-0812">Transmembrane</keyword>
<feature type="transmembrane region" description="Helical" evidence="7">
    <location>
        <begin position="229"/>
        <end position="250"/>
    </location>
</feature>
<reference evidence="9 10" key="1">
    <citation type="submission" date="2020-04" db="EMBL/GenBank/DDBJ databases">
        <authorList>
            <person name="Zheng R.K."/>
            <person name="Sun C.M."/>
        </authorList>
    </citation>
    <scope>NUCLEOTIDE SEQUENCE [LARGE SCALE GENOMIC DNA]</scope>
    <source>
        <strain evidence="10">zrk29</strain>
    </source>
</reference>
<dbReference type="PANTHER" id="PTHR30465">
    <property type="entry name" value="INNER MEMBRANE ABC TRANSPORTER"/>
    <property type="match status" value="1"/>
</dbReference>
<evidence type="ECO:0000259" key="8">
    <source>
        <dbReference type="PROSITE" id="PS50928"/>
    </source>
</evidence>
<dbReference type="AlphaFoldDB" id="A0A7L6N3T9"/>
<dbReference type="InterPro" id="IPR000515">
    <property type="entry name" value="MetI-like"/>
</dbReference>
<keyword evidence="10" id="KW-1185">Reference proteome</keyword>
<evidence type="ECO:0000256" key="4">
    <source>
        <dbReference type="ARBA" id="ARBA00022692"/>
    </source>
</evidence>
<evidence type="ECO:0000256" key="2">
    <source>
        <dbReference type="ARBA" id="ARBA00022448"/>
    </source>
</evidence>
<comment type="similarity">
    <text evidence="7">Belongs to the binding-protein-dependent transport system permease family.</text>
</comment>
<dbReference type="EMBL" id="CP051151">
    <property type="protein sequence ID" value="QLY40833.1"/>
    <property type="molecule type" value="Genomic_DNA"/>
</dbReference>
<dbReference type="InterPro" id="IPR035906">
    <property type="entry name" value="MetI-like_sf"/>
</dbReference>
<dbReference type="PANTHER" id="PTHR30465:SF0">
    <property type="entry name" value="OLIGOPEPTIDE TRANSPORT SYSTEM PERMEASE PROTEIN APPB"/>
    <property type="match status" value="1"/>
</dbReference>
<keyword evidence="3" id="KW-1003">Cell membrane</keyword>
<evidence type="ECO:0000256" key="1">
    <source>
        <dbReference type="ARBA" id="ARBA00004651"/>
    </source>
</evidence>
<feature type="transmembrane region" description="Helical" evidence="7">
    <location>
        <begin position="86"/>
        <end position="105"/>
    </location>
</feature>
<dbReference type="GO" id="GO:0005886">
    <property type="term" value="C:plasma membrane"/>
    <property type="evidence" value="ECO:0007669"/>
    <property type="project" value="UniProtKB-SubCell"/>
</dbReference>
<accession>A0A7L6N3T9</accession>
<feature type="transmembrane region" description="Helical" evidence="7">
    <location>
        <begin position="164"/>
        <end position="183"/>
    </location>
</feature>
<evidence type="ECO:0000313" key="10">
    <source>
        <dbReference type="Proteomes" id="UP000512167"/>
    </source>
</evidence>
<evidence type="ECO:0000256" key="7">
    <source>
        <dbReference type="RuleBase" id="RU363032"/>
    </source>
</evidence>
<name>A0A7L6N3T9_9MOLU</name>
<feature type="transmembrane region" description="Helical" evidence="7">
    <location>
        <begin position="276"/>
        <end position="302"/>
    </location>
</feature>
<organism evidence="9 10">
    <name type="scientific">Hujiaoplasma nucleasis</name>
    <dbReference type="NCBI Taxonomy" id="2725268"/>
    <lineage>
        <taxon>Bacteria</taxon>
        <taxon>Bacillati</taxon>
        <taxon>Mycoplasmatota</taxon>
        <taxon>Mollicutes</taxon>
        <taxon>Candidatus Izemoplasmatales</taxon>
        <taxon>Hujiaoplasmataceae</taxon>
        <taxon>Hujiaoplasma</taxon>
    </lineage>
</organism>
<dbReference type="Pfam" id="PF00528">
    <property type="entry name" value="BPD_transp_1"/>
    <property type="match status" value="1"/>
</dbReference>
<dbReference type="PROSITE" id="PS50928">
    <property type="entry name" value="ABC_TM1"/>
    <property type="match status" value="1"/>
</dbReference>
<comment type="subcellular location">
    <subcellularLocation>
        <location evidence="1 7">Cell membrane</location>
        <topology evidence="1 7">Multi-pass membrane protein</topology>
    </subcellularLocation>
</comment>